<keyword evidence="3" id="KW-1185">Reference proteome</keyword>
<accession>A0A812QUX6</accession>
<dbReference type="EMBL" id="CAJNDS010002271">
    <property type="protein sequence ID" value="CAE7404407.1"/>
    <property type="molecule type" value="Genomic_DNA"/>
</dbReference>
<protein>
    <submittedName>
        <fullName evidence="2">Uncharacterized protein</fullName>
    </submittedName>
</protein>
<evidence type="ECO:0000256" key="1">
    <source>
        <dbReference type="SAM" id="MobiDB-lite"/>
    </source>
</evidence>
<dbReference type="AlphaFoldDB" id="A0A812QUX6"/>
<organism evidence="2 3">
    <name type="scientific">Symbiodinium natans</name>
    <dbReference type="NCBI Taxonomy" id="878477"/>
    <lineage>
        <taxon>Eukaryota</taxon>
        <taxon>Sar</taxon>
        <taxon>Alveolata</taxon>
        <taxon>Dinophyceae</taxon>
        <taxon>Suessiales</taxon>
        <taxon>Symbiodiniaceae</taxon>
        <taxon>Symbiodinium</taxon>
    </lineage>
</organism>
<sequence length="506" mass="55948">MADVKNFYVSYIYDTHDEMEWWTIFLCKAHYEISKMTKKLKRRYSTRKHATTGSSEWARLNVVDRSSAEFNKNFESLEYADCDTPQSSPDTMPPSDMDQMRLSRAGMGIYMDSDIPLSNGQSLRDAVDNGWKEADEVASPSGYVNSAPSDDEPSETESMRQELLMQEIVDVLPLPHRADGYDFFHANISILDMQGLEEVLPQFEEASREAQKMVTAIKLQIRRLDEEQMANITPPTPEPEPIENTVRSVFFTFAGRRYEVDLEDVKTLASLRGKIGNILNVAPKDIRIFTGNDEITRSGGTFCKTVGIVANSEFRVEVRGRGGARGTKATVKDRANKHKTNLGNIAQGIDRSTLSGVGGMDGLEARLDAFVVSVEADAEQAILQHCANMSPDTINLMYDMAFGKGGTNEGRIDDISLHFFGLGSMKATRDNIDKVLDLAGSALNLAVANLGATGLVGFKKVMERVKFIKMGQALGGETTRSTSSILGVYHTAVNTLIHLYLCQCLG</sequence>
<dbReference type="Proteomes" id="UP000604046">
    <property type="component" value="Unassembled WGS sequence"/>
</dbReference>
<reference evidence="2" key="1">
    <citation type="submission" date="2021-02" db="EMBL/GenBank/DDBJ databases">
        <authorList>
            <person name="Dougan E. K."/>
            <person name="Rhodes N."/>
            <person name="Thang M."/>
            <person name="Chan C."/>
        </authorList>
    </citation>
    <scope>NUCLEOTIDE SEQUENCE</scope>
</reference>
<comment type="caution">
    <text evidence="2">The sequence shown here is derived from an EMBL/GenBank/DDBJ whole genome shotgun (WGS) entry which is preliminary data.</text>
</comment>
<feature type="region of interest" description="Disordered" evidence="1">
    <location>
        <begin position="135"/>
        <end position="157"/>
    </location>
</feature>
<gene>
    <name evidence="2" type="ORF">SNAT2548_LOCUS22005</name>
</gene>
<evidence type="ECO:0000313" key="3">
    <source>
        <dbReference type="Proteomes" id="UP000604046"/>
    </source>
</evidence>
<name>A0A812QUX6_9DINO</name>
<evidence type="ECO:0000313" key="2">
    <source>
        <dbReference type="EMBL" id="CAE7404407.1"/>
    </source>
</evidence>
<proteinExistence type="predicted"/>